<sequence length="87" mass="9656">MDVVFLFTRCPPERALALAKWGFRIVCTADCPGVEKVADPHAYIKQKFAIVVGDPDLAKRLQVANFDEAEIEELLNWLASQQAAAPQ</sequence>
<dbReference type="KEGG" id="pcl:Pcal_1305"/>
<gene>
    <name evidence="1" type="ordered locus">Pcal_1305</name>
</gene>
<organism evidence="1 2">
    <name type="scientific">Pyrobaculum calidifontis (strain DSM 21063 / JCM 11548 / VA1)</name>
    <dbReference type="NCBI Taxonomy" id="410359"/>
    <lineage>
        <taxon>Archaea</taxon>
        <taxon>Thermoproteota</taxon>
        <taxon>Thermoprotei</taxon>
        <taxon>Thermoproteales</taxon>
        <taxon>Thermoproteaceae</taxon>
        <taxon>Pyrobaculum</taxon>
    </lineage>
</organism>
<evidence type="ECO:0000313" key="1">
    <source>
        <dbReference type="EMBL" id="ABO08729.1"/>
    </source>
</evidence>
<dbReference type="Proteomes" id="UP000001431">
    <property type="component" value="Chromosome"/>
</dbReference>
<reference evidence="1" key="1">
    <citation type="submission" date="2007-02" db="EMBL/GenBank/DDBJ databases">
        <title>Complete sequence of Pyrobaculum calidifontis JCM 11548.</title>
        <authorList>
            <consortium name="US DOE Joint Genome Institute"/>
            <person name="Copeland A."/>
            <person name="Lucas S."/>
            <person name="Lapidus A."/>
            <person name="Barry K."/>
            <person name="Glavina del Rio T."/>
            <person name="Dalin E."/>
            <person name="Tice H."/>
            <person name="Pitluck S."/>
            <person name="Chain P."/>
            <person name="Malfatti S."/>
            <person name="Shin M."/>
            <person name="Vergez L."/>
            <person name="Schmutz J."/>
            <person name="Larimer F."/>
            <person name="Land M."/>
            <person name="Hauser L."/>
            <person name="Kyrpides N."/>
            <person name="Mikhailova N."/>
            <person name="Cozen A.E."/>
            <person name="Fitz-Gibbon S.T."/>
            <person name="House C.H."/>
            <person name="Saltikov C."/>
            <person name="Lowe T.M."/>
            <person name="Richardson P."/>
        </authorList>
    </citation>
    <scope>NUCLEOTIDE SEQUENCE [LARGE SCALE GENOMIC DNA]</scope>
    <source>
        <strain evidence="1">JCM 11548</strain>
    </source>
</reference>
<proteinExistence type="predicted"/>
<dbReference type="STRING" id="410359.Pcal_1305"/>
<accession>A3MVR2</accession>
<dbReference type="AlphaFoldDB" id="A3MVR2"/>
<name>A3MVR2_PYRCJ</name>
<dbReference type="eggNOG" id="arCOG07065">
    <property type="taxonomic scope" value="Archaea"/>
</dbReference>
<evidence type="ECO:0000313" key="2">
    <source>
        <dbReference type="Proteomes" id="UP000001431"/>
    </source>
</evidence>
<keyword evidence="2" id="KW-1185">Reference proteome</keyword>
<protein>
    <submittedName>
        <fullName evidence="1">Uncharacterized protein</fullName>
    </submittedName>
</protein>
<dbReference type="GeneID" id="4909521"/>
<dbReference type="EMBL" id="CP000561">
    <property type="protein sequence ID" value="ABO08729.1"/>
    <property type="molecule type" value="Genomic_DNA"/>
</dbReference>
<dbReference type="RefSeq" id="WP_011849987.1">
    <property type="nucleotide sequence ID" value="NC_009073.1"/>
</dbReference>
<dbReference type="HOGENOM" id="CLU_184186_0_0_2"/>